<evidence type="ECO:0000313" key="2">
    <source>
        <dbReference type="EMBL" id="KAK1596961.1"/>
    </source>
</evidence>
<reference evidence="2" key="1">
    <citation type="submission" date="2021-06" db="EMBL/GenBank/DDBJ databases">
        <title>Comparative genomics, transcriptomics and evolutionary studies reveal genomic signatures of adaptation to plant cell wall in hemibiotrophic fungi.</title>
        <authorList>
            <consortium name="DOE Joint Genome Institute"/>
            <person name="Baroncelli R."/>
            <person name="Diaz J.F."/>
            <person name="Benocci T."/>
            <person name="Peng M."/>
            <person name="Battaglia E."/>
            <person name="Haridas S."/>
            <person name="Andreopoulos W."/>
            <person name="Labutti K."/>
            <person name="Pangilinan J."/>
            <person name="Floch G.L."/>
            <person name="Makela M.R."/>
            <person name="Henrissat B."/>
            <person name="Grigoriev I.V."/>
            <person name="Crouch J.A."/>
            <person name="De Vries R.P."/>
            <person name="Sukno S.A."/>
            <person name="Thon M.R."/>
        </authorList>
    </citation>
    <scope>NUCLEOTIDE SEQUENCE</scope>
    <source>
        <strain evidence="2">CBS 125086</strain>
    </source>
</reference>
<accession>A0AAD8V9M7</accession>
<feature type="region of interest" description="Disordered" evidence="1">
    <location>
        <begin position="1"/>
        <end position="27"/>
    </location>
</feature>
<evidence type="ECO:0000313" key="3">
    <source>
        <dbReference type="Proteomes" id="UP001230504"/>
    </source>
</evidence>
<name>A0AAD8V9M7_9PEZI</name>
<gene>
    <name evidence="2" type="ORF">LY79DRAFT_36944</name>
</gene>
<evidence type="ECO:0000256" key="1">
    <source>
        <dbReference type="SAM" id="MobiDB-lite"/>
    </source>
</evidence>
<organism evidence="2 3">
    <name type="scientific">Colletotrichum navitas</name>
    <dbReference type="NCBI Taxonomy" id="681940"/>
    <lineage>
        <taxon>Eukaryota</taxon>
        <taxon>Fungi</taxon>
        <taxon>Dikarya</taxon>
        <taxon>Ascomycota</taxon>
        <taxon>Pezizomycotina</taxon>
        <taxon>Sordariomycetes</taxon>
        <taxon>Hypocreomycetidae</taxon>
        <taxon>Glomerellales</taxon>
        <taxon>Glomerellaceae</taxon>
        <taxon>Colletotrichum</taxon>
        <taxon>Colletotrichum graminicola species complex</taxon>
    </lineage>
</organism>
<dbReference type="Proteomes" id="UP001230504">
    <property type="component" value="Unassembled WGS sequence"/>
</dbReference>
<dbReference type="AlphaFoldDB" id="A0AAD8V9M7"/>
<sequence>MTESVPTSCCCSAMPTQRDPDRGHRRNQPPVISALGFNGFFLPFSLYPLIVCCPFPIHLHVSKSLSPTCLRKLQLGTSRSKSPARLFRLLGCTSQLRELGQRLTGFSHVPLSHLFSASAGRTSQMRFQRTFLPWSLTTSHPRLRVITMNSQSDLLNIRETISSRRYTTSSPCHTCQHTAMSLATHHEGSGQTYHVCLRCSTFHPVEHHLVGPPSSITDLARRDGSGAALYWTLSVSYLPLSMGQVPYTQSLELHRTIPAFLLDDTSLPV</sequence>
<dbReference type="EMBL" id="JAHLJV010000010">
    <property type="protein sequence ID" value="KAK1596961.1"/>
    <property type="molecule type" value="Genomic_DNA"/>
</dbReference>
<proteinExistence type="predicted"/>
<protein>
    <submittedName>
        <fullName evidence="2">Uncharacterized protein</fullName>
    </submittedName>
</protein>
<dbReference type="GeneID" id="85437060"/>
<comment type="caution">
    <text evidence="2">The sequence shown here is derived from an EMBL/GenBank/DDBJ whole genome shotgun (WGS) entry which is preliminary data.</text>
</comment>
<keyword evidence="3" id="KW-1185">Reference proteome</keyword>
<dbReference type="RefSeq" id="XP_060417798.1">
    <property type="nucleotide sequence ID" value="XM_060552820.1"/>
</dbReference>